<evidence type="ECO:0000259" key="5">
    <source>
        <dbReference type="SMART" id="SM00062"/>
    </source>
</evidence>
<evidence type="ECO:0000256" key="2">
    <source>
        <dbReference type="ARBA" id="ARBA00022448"/>
    </source>
</evidence>
<keyword evidence="2" id="KW-0813">Transport</keyword>
<dbReference type="PANTHER" id="PTHR30085:SF7">
    <property type="entry name" value="AMINO-ACID ABC TRANSPORTER-BINDING PROTEIN YHDW-RELATED"/>
    <property type="match status" value="1"/>
</dbReference>
<organism evidence="6">
    <name type="scientific">Fibrocapsa japonica</name>
    <dbReference type="NCBI Taxonomy" id="94617"/>
    <lineage>
        <taxon>Eukaryota</taxon>
        <taxon>Sar</taxon>
        <taxon>Stramenopiles</taxon>
        <taxon>Ochrophyta</taxon>
        <taxon>Raphidophyceae</taxon>
        <taxon>Chattonellales</taxon>
        <taxon>Chattonellaceae</taxon>
        <taxon>Fibrocapsa</taxon>
    </lineage>
</organism>
<accession>A0A7S2Y1C5</accession>
<dbReference type="SMART" id="SM00062">
    <property type="entry name" value="PBPb"/>
    <property type="match status" value="1"/>
</dbReference>
<dbReference type="PANTHER" id="PTHR30085">
    <property type="entry name" value="AMINO ACID ABC TRANSPORTER PERMEASE"/>
    <property type="match status" value="1"/>
</dbReference>
<dbReference type="GO" id="GO:0006865">
    <property type="term" value="P:amino acid transport"/>
    <property type="evidence" value="ECO:0007669"/>
    <property type="project" value="TreeGrafter"/>
</dbReference>
<feature type="signal peptide" evidence="4">
    <location>
        <begin position="1"/>
        <end position="17"/>
    </location>
</feature>
<dbReference type="AlphaFoldDB" id="A0A7S2Y1C5"/>
<comment type="similarity">
    <text evidence="1">Belongs to the bacterial solute-binding protein 3 family.</text>
</comment>
<evidence type="ECO:0000313" key="6">
    <source>
        <dbReference type="EMBL" id="CAD9873612.1"/>
    </source>
</evidence>
<reference evidence="6" key="1">
    <citation type="submission" date="2021-01" db="EMBL/GenBank/DDBJ databases">
        <authorList>
            <person name="Corre E."/>
            <person name="Pelletier E."/>
            <person name="Niang G."/>
            <person name="Scheremetjew M."/>
            <person name="Finn R."/>
            <person name="Kale V."/>
            <person name="Holt S."/>
            <person name="Cochrane G."/>
            <person name="Meng A."/>
            <person name="Brown T."/>
            <person name="Cohen L."/>
        </authorList>
    </citation>
    <scope>NUCLEOTIDE SEQUENCE</scope>
    <source>
        <strain evidence="6">CCMP1661</strain>
    </source>
</reference>
<evidence type="ECO:0000256" key="3">
    <source>
        <dbReference type="ARBA" id="ARBA00022729"/>
    </source>
</evidence>
<dbReference type="InterPro" id="IPR001638">
    <property type="entry name" value="Solute-binding_3/MltF_N"/>
</dbReference>
<dbReference type="InterPro" id="IPR051455">
    <property type="entry name" value="Bact_solute-bind_prot3"/>
</dbReference>
<evidence type="ECO:0000256" key="1">
    <source>
        <dbReference type="ARBA" id="ARBA00010333"/>
    </source>
</evidence>
<evidence type="ECO:0000256" key="4">
    <source>
        <dbReference type="SAM" id="SignalP"/>
    </source>
</evidence>
<dbReference type="SUPFAM" id="SSF53850">
    <property type="entry name" value="Periplasmic binding protein-like II"/>
    <property type="match status" value="1"/>
</dbReference>
<sequence>MKFIGVIAAVAAPLGLALMSTTDDYKGATLESVLDKGYLTCGTFASVPLLGVTNEDGTREGFEIDLCTAVATALGIDVQFVDADSTTRFTFLDDGTADIVCRGSTNTLTRRNDLGKHFAPTTLFDGQGFIRLTGSSATPTDGSSTICVNGGGDTPETWTTTLINLMSYAVEGNQIMSMEDDMAFSNVLNGEGCDLYTTDKSALAARQSAIDDPRSMEILTDTISKEPLACLSAGPDDMMNMVLDAVINGLIVAEEHGITQDNVAEYCSDPSQLDAPEAQRLVGADGFLGGLPGEALSSTFMCEVISKVGNYAEIYERNLGSVITRDGTQNAQYGEGGLLYGNPWA</sequence>
<dbReference type="EMBL" id="HBHR01022184">
    <property type="protein sequence ID" value="CAD9873612.1"/>
    <property type="molecule type" value="Transcribed_RNA"/>
</dbReference>
<keyword evidence="3 4" id="KW-0732">Signal</keyword>
<protein>
    <recommendedName>
        <fullName evidence="5">Solute-binding protein family 3/N-terminal domain-containing protein</fullName>
    </recommendedName>
</protein>
<name>A0A7S2Y1C5_9STRA</name>
<feature type="domain" description="Solute-binding protein family 3/N-terminal" evidence="5">
    <location>
        <begin position="38"/>
        <end position="266"/>
    </location>
</feature>
<dbReference type="Pfam" id="PF00497">
    <property type="entry name" value="SBP_bac_3"/>
    <property type="match status" value="1"/>
</dbReference>
<dbReference type="Gene3D" id="3.40.190.10">
    <property type="entry name" value="Periplasmic binding protein-like II"/>
    <property type="match status" value="2"/>
</dbReference>
<feature type="chain" id="PRO_5031028053" description="Solute-binding protein family 3/N-terminal domain-containing protein" evidence="4">
    <location>
        <begin position="18"/>
        <end position="345"/>
    </location>
</feature>
<gene>
    <name evidence="6" type="ORF">FJAP1339_LOCUS11356</name>
</gene>
<proteinExistence type="inferred from homology"/>